<dbReference type="SMART" id="SM01374">
    <property type="entry name" value="Ribosomal_L14"/>
    <property type="match status" value="1"/>
</dbReference>
<dbReference type="NCBIfam" id="NF006344">
    <property type="entry name" value="PRK08571.1"/>
    <property type="match status" value="1"/>
</dbReference>
<dbReference type="PROSITE" id="PS00049">
    <property type="entry name" value="RIBOSOMAL_L14"/>
    <property type="match status" value="1"/>
</dbReference>
<comment type="function">
    <text evidence="6">Binds to 23S rRNA. Forms part of two intersubunit bridges in the 70S ribosome.</text>
</comment>
<dbReference type="KEGG" id="mear:Mpt1_c09510"/>
<evidence type="ECO:0000313" key="9">
    <source>
        <dbReference type="Proteomes" id="UP000030787"/>
    </source>
</evidence>
<dbReference type="GO" id="GO:0070180">
    <property type="term" value="F:large ribosomal subunit rRNA binding"/>
    <property type="evidence" value="ECO:0007669"/>
    <property type="project" value="TreeGrafter"/>
</dbReference>
<dbReference type="GeneID" id="24818614"/>
<dbReference type="CDD" id="cd00337">
    <property type="entry name" value="Ribosomal_uL14"/>
    <property type="match status" value="1"/>
</dbReference>
<dbReference type="GO" id="GO:0003735">
    <property type="term" value="F:structural constituent of ribosome"/>
    <property type="evidence" value="ECO:0007669"/>
    <property type="project" value="InterPro"/>
</dbReference>
<proteinExistence type="inferred from homology"/>
<keyword evidence="3 6" id="KW-0694">RNA-binding</keyword>
<dbReference type="InterPro" id="IPR000218">
    <property type="entry name" value="Ribosomal_uL14"/>
</dbReference>
<keyword evidence="9" id="KW-1185">Reference proteome</keyword>
<evidence type="ECO:0000256" key="6">
    <source>
        <dbReference type="HAMAP-Rule" id="MF_01367"/>
    </source>
</evidence>
<name>A0A0A7LH28_9ARCH</name>
<dbReference type="OrthoDB" id="23569at2157"/>
<dbReference type="GO" id="GO:0022625">
    <property type="term" value="C:cytosolic large ribosomal subunit"/>
    <property type="evidence" value="ECO:0007669"/>
    <property type="project" value="TreeGrafter"/>
</dbReference>
<dbReference type="FunFam" id="2.40.150.20:FF:000007">
    <property type="entry name" value="50S ribosomal protein L14"/>
    <property type="match status" value="1"/>
</dbReference>
<keyword evidence="5 6" id="KW-0687">Ribonucleoprotein</keyword>
<dbReference type="EMBL" id="CP010070">
    <property type="protein sequence ID" value="AIZ56826.1"/>
    <property type="molecule type" value="Genomic_DNA"/>
</dbReference>
<evidence type="ECO:0000256" key="4">
    <source>
        <dbReference type="ARBA" id="ARBA00022980"/>
    </source>
</evidence>
<dbReference type="Pfam" id="PF00238">
    <property type="entry name" value="Ribosomal_L14"/>
    <property type="match status" value="1"/>
</dbReference>
<dbReference type="InterPro" id="IPR036853">
    <property type="entry name" value="Ribosomal_uL14_sf"/>
</dbReference>
<keyword evidence="4 6" id="KW-0689">Ribosomal protein</keyword>
<comment type="similarity">
    <text evidence="1 6 7">Belongs to the universal ribosomal protein uL14 family.</text>
</comment>
<dbReference type="NCBIfam" id="TIGR03673">
    <property type="entry name" value="uL14_arch"/>
    <property type="match status" value="1"/>
</dbReference>
<dbReference type="HAMAP" id="MF_01367">
    <property type="entry name" value="Ribosomal_uL14"/>
    <property type="match status" value="1"/>
</dbReference>
<dbReference type="Proteomes" id="UP000030787">
    <property type="component" value="Chromosome"/>
</dbReference>
<gene>
    <name evidence="6" type="primary">rpl14</name>
    <name evidence="8" type="ORF">Mpt1_c09510</name>
</gene>
<dbReference type="GO" id="GO:0006412">
    <property type="term" value="P:translation"/>
    <property type="evidence" value="ECO:0007669"/>
    <property type="project" value="UniProtKB-UniRule"/>
</dbReference>
<dbReference type="PANTHER" id="PTHR11761:SF8">
    <property type="entry name" value="LARGE RIBOSOMAL SUBUNIT PROTEIN UL14"/>
    <property type="match status" value="1"/>
</dbReference>
<evidence type="ECO:0000256" key="7">
    <source>
        <dbReference type="RuleBase" id="RU003949"/>
    </source>
</evidence>
<evidence type="ECO:0000256" key="5">
    <source>
        <dbReference type="ARBA" id="ARBA00023274"/>
    </source>
</evidence>
<dbReference type="HOGENOM" id="CLU_095071_3_0_2"/>
<dbReference type="PANTHER" id="PTHR11761">
    <property type="entry name" value="50S/60S RIBOSOMAL PROTEIN L14/L23"/>
    <property type="match status" value="1"/>
</dbReference>
<dbReference type="AlphaFoldDB" id="A0A0A7LH28"/>
<dbReference type="InterPro" id="IPR019971">
    <property type="entry name" value="Ribosomal_uL14_arc"/>
</dbReference>
<dbReference type="Gene3D" id="2.40.150.20">
    <property type="entry name" value="Ribosomal protein L14"/>
    <property type="match status" value="1"/>
</dbReference>
<evidence type="ECO:0000313" key="8">
    <source>
        <dbReference type="EMBL" id="AIZ56826.1"/>
    </source>
</evidence>
<comment type="subunit">
    <text evidence="6">Part of the 50S ribosomal subunit. Forms a cluster with proteins L3 and L24e, part of which may contact the 16S rRNA in 2 intersubunit bridges.</text>
</comment>
<keyword evidence="2 6" id="KW-0699">rRNA-binding</keyword>
<dbReference type="STRING" id="1577791.Mpt1_c09510"/>
<protein>
    <recommendedName>
        <fullName evidence="6">Large ribosomal subunit protein uL14</fullName>
    </recommendedName>
</protein>
<accession>A0A0A7LH28</accession>
<dbReference type="RefSeq" id="WP_048112661.1">
    <property type="nucleotide sequence ID" value="NZ_CP010070.1"/>
</dbReference>
<evidence type="ECO:0000256" key="1">
    <source>
        <dbReference type="ARBA" id="ARBA00010745"/>
    </source>
</evidence>
<dbReference type="SUPFAM" id="SSF50193">
    <property type="entry name" value="Ribosomal protein L14"/>
    <property type="match status" value="1"/>
</dbReference>
<sequence length="132" mass="14170">MKGISGTQTRGLLNGSRLNVIDNSGAKEIEIITVPRYHGVARRVPSAALGDMVIASVKKGTPAMRKQVVFAVIVRQKRPTRRADGTMVFFEDNAAVIVTDTGETKGTDIKGPVAREAADRWPRIAATANTIV</sequence>
<dbReference type="InterPro" id="IPR019972">
    <property type="entry name" value="Ribosomal_uL14_CS"/>
</dbReference>
<organism evidence="8 9">
    <name type="scientific">Candidatus Methanoplasma termitum</name>
    <dbReference type="NCBI Taxonomy" id="1577791"/>
    <lineage>
        <taxon>Archaea</taxon>
        <taxon>Methanobacteriati</taxon>
        <taxon>Thermoplasmatota</taxon>
        <taxon>Thermoplasmata</taxon>
        <taxon>Methanomassiliicoccales</taxon>
        <taxon>Methanomassiliicoccaceae</taxon>
        <taxon>Candidatus Methanoplasma</taxon>
    </lineage>
</organism>
<evidence type="ECO:0000256" key="3">
    <source>
        <dbReference type="ARBA" id="ARBA00022884"/>
    </source>
</evidence>
<reference evidence="8 9" key="1">
    <citation type="journal article" date="2014" name="Appl. Environ. Microbiol.">
        <title>Comparative Genome Analysis of 'Candidatus Methanoplasma termitum' Indicates a New Mode of Energy Metabolism in the Seventh Order of Methanogens.</title>
        <authorList>
            <person name="Lang K."/>
            <person name="Schuldes J."/>
            <person name="Klingl A."/>
            <person name="Poehlein A."/>
            <person name="Daniel R."/>
            <person name="Brune A."/>
        </authorList>
    </citation>
    <scope>NUCLEOTIDE SEQUENCE [LARGE SCALE GENOMIC DNA]</scope>
    <source>
        <strain evidence="9">Mpt1</strain>
    </source>
</reference>
<evidence type="ECO:0000256" key="2">
    <source>
        <dbReference type="ARBA" id="ARBA00022730"/>
    </source>
</evidence>